<organism evidence="2 3">
    <name type="scientific">Syncephalastrum racemosum</name>
    <name type="common">Filamentous fungus</name>
    <dbReference type="NCBI Taxonomy" id="13706"/>
    <lineage>
        <taxon>Eukaryota</taxon>
        <taxon>Fungi</taxon>
        <taxon>Fungi incertae sedis</taxon>
        <taxon>Mucoromycota</taxon>
        <taxon>Mucoromycotina</taxon>
        <taxon>Mucoromycetes</taxon>
        <taxon>Mucorales</taxon>
        <taxon>Syncephalastraceae</taxon>
        <taxon>Syncephalastrum</taxon>
    </lineage>
</organism>
<evidence type="ECO:0000313" key="2">
    <source>
        <dbReference type="EMBL" id="ORY93512.1"/>
    </source>
</evidence>
<sequence length="62" mass="7136">MVMPSSSSFSHLSSMPPFFHPRPCVLMLHMRFSGCLGLLVHFIMLLPKLIDERPGSRFYARK</sequence>
<gene>
    <name evidence="2" type="ORF">BCR43DRAFT_497064</name>
</gene>
<reference evidence="2 3" key="1">
    <citation type="submission" date="2016-07" db="EMBL/GenBank/DDBJ databases">
        <title>Pervasive Adenine N6-methylation of Active Genes in Fungi.</title>
        <authorList>
            <consortium name="DOE Joint Genome Institute"/>
            <person name="Mondo S.J."/>
            <person name="Dannebaum R.O."/>
            <person name="Kuo R.C."/>
            <person name="Labutti K."/>
            <person name="Haridas S."/>
            <person name="Kuo A."/>
            <person name="Salamov A."/>
            <person name="Ahrendt S.R."/>
            <person name="Lipzen A."/>
            <person name="Sullivan W."/>
            <person name="Andreopoulos W.B."/>
            <person name="Clum A."/>
            <person name="Lindquist E."/>
            <person name="Daum C."/>
            <person name="Ramamoorthy G.K."/>
            <person name="Gryganskyi A."/>
            <person name="Culley D."/>
            <person name="Magnuson J.K."/>
            <person name="James T.Y."/>
            <person name="O'Malley M.A."/>
            <person name="Stajich J.E."/>
            <person name="Spatafora J.W."/>
            <person name="Visel A."/>
            <person name="Grigoriev I.V."/>
        </authorList>
    </citation>
    <scope>NUCLEOTIDE SEQUENCE [LARGE SCALE GENOMIC DNA]</scope>
    <source>
        <strain evidence="2 3">NRRL 2496</strain>
    </source>
</reference>
<dbReference type="AlphaFoldDB" id="A0A1X2H545"/>
<keyword evidence="1" id="KW-1133">Transmembrane helix</keyword>
<evidence type="ECO:0000313" key="3">
    <source>
        <dbReference type="Proteomes" id="UP000242180"/>
    </source>
</evidence>
<name>A0A1X2H545_SYNRA</name>
<dbReference type="Proteomes" id="UP000242180">
    <property type="component" value="Unassembled WGS sequence"/>
</dbReference>
<protein>
    <submittedName>
        <fullName evidence="2">Uncharacterized protein</fullName>
    </submittedName>
</protein>
<accession>A0A1X2H545</accession>
<keyword evidence="1" id="KW-0472">Membrane</keyword>
<dbReference type="InParanoid" id="A0A1X2H545"/>
<feature type="transmembrane region" description="Helical" evidence="1">
    <location>
        <begin position="25"/>
        <end position="47"/>
    </location>
</feature>
<evidence type="ECO:0000256" key="1">
    <source>
        <dbReference type="SAM" id="Phobius"/>
    </source>
</evidence>
<keyword evidence="1" id="KW-0812">Transmembrane</keyword>
<proteinExistence type="predicted"/>
<keyword evidence="3" id="KW-1185">Reference proteome</keyword>
<dbReference type="EMBL" id="MCGN01000009">
    <property type="protein sequence ID" value="ORY93512.1"/>
    <property type="molecule type" value="Genomic_DNA"/>
</dbReference>
<comment type="caution">
    <text evidence="2">The sequence shown here is derived from an EMBL/GenBank/DDBJ whole genome shotgun (WGS) entry which is preliminary data.</text>
</comment>